<organism evidence="1 2">
    <name type="scientific">Apatococcus lobatus</name>
    <dbReference type="NCBI Taxonomy" id="904363"/>
    <lineage>
        <taxon>Eukaryota</taxon>
        <taxon>Viridiplantae</taxon>
        <taxon>Chlorophyta</taxon>
        <taxon>core chlorophytes</taxon>
        <taxon>Trebouxiophyceae</taxon>
        <taxon>Chlorellales</taxon>
        <taxon>Chlorellaceae</taxon>
        <taxon>Apatococcus</taxon>
    </lineage>
</organism>
<dbReference type="Proteomes" id="UP001438707">
    <property type="component" value="Unassembled WGS sequence"/>
</dbReference>
<name>A0AAW1QLC1_9CHLO</name>
<protein>
    <submittedName>
        <fullName evidence="1">Uncharacterized protein</fullName>
    </submittedName>
</protein>
<comment type="caution">
    <text evidence="1">The sequence shown here is derived from an EMBL/GenBank/DDBJ whole genome shotgun (WGS) entry which is preliminary data.</text>
</comment>
<reference evidence="1 2" key="1">
    <citation type="journal article" date="2024" name="Nat. Commun.">
        <title>Phylogenomics reveals the evolutionary origins of lichenization in chlorophyte algae.</title>
        <authorList>
            <person name="Puginier C."/>
            <person name="Libourel C."/>
            <person name="Otte J."/>
            <person name="Skaloud P."/>
            <person name="Haon M."/>
            <person name="Grisel S."/>
            <person name="Petersen M."/>
            <person name="Berrin J.G."/>
            <person name="Delaux P.M."/>
            <person name="Dal Grande F."/>
            <person name="Keller J."/>
        </authorList>
    </citation>
    <scope>NUCLEOTIDE SEQUENCE [LARGE SCALE GENOMIC DNA]</scope>
    <source>
        <strain evidence="1 2">SAG 2145</strain>
    </source>
</reference>
<gene>
    <name evidence="1" type="ORF">WJX74_000118</name>
</gene>
<accession>A0AAW1QLC1</accession>
<sequence>MSHVTHDDAVTVLTLCNVTPVKRAEAPSNQTEALPVPIHFLQQPGRQHLCGSGAQPAQESCSTTRVNTSLGVFRGHSLAIDRGLLRL</sequence>
<dbReference type="AlphaFoldDB" id="A0AAW1QLC1"/>
<proteinExistence type="predicted"/>
<evidence type="ECO:0000313" key="1">
    <source>
        <dbReference type="EMBL" id="KAK9822259.1"/>
    </source>
</evidence>
<dbReference type="EMBL" id="JALJOS010000033">
    <property type="protein sequence ID" value="KAK9822259.1"/>
    <property type="molecule type" value="Genomic_DNA"/>
</dbReference>
<evidence type="ECO:0000313" key="2">
    <source>
        <dbReference type="Proteomes" id="UP001438707"/>
    </source>
</evidence>
<keyword evidence="2" id="KW-1185">Reference proteome</keyword>